<comment type="caution">
    <text evidence="14">The sequence shown here is derived from an EMBL/GenBank/DDBJ whole genome shotgun (WGS) entry which is preliminary data.</text>
</comment>
<dbReference type="RefSeq" id="WP_109680129.1">
    <property type="nucleotide sequence ID" value="NZ_CP086615.1"/>
</dbReference>
<reference evidence="14 15" key="1">
    <citation type="submission" date="2018-05" db="EMBL/GenBank/DDBJ databases">
        <title>Spiribacter halobius sp. nov., a moderately halophilic bacterium isolated from marine solar saltern.</title>
        <authorList>
            <person name="Zheng W.-S."/>
            <person name="Lu D.-C."/>
            <person name="Du Z.-J."/>
        </authorList>
    </citation>
    <scope>NUCLEOTIDE SEQUENCE [LARGE SCALE GENOMIC DNA]</scope>
    <source>
        <strain evidence="14 15">E85</strain>
    </source>
</reference>
<dbReference type="GO" id="GO:0016758">
    <property type="term" value="F:hexosyltransferase activity"/>
    <property type="evidence" value="ECO:0007669"/>
    <property type="project" value="TreeGrafter"/>
</dbReference>
<name>A0A2U2MWJ9_9GAMM</name>
<dbReference type="InterPro" id="IPR050321">
    <property type="entry name" value="Glycosyltr_2/OpgH_subfam"/>
</dbReference>
<evidence type="ECO:0000256" key="8">
    <source>
        <dbReference type="ARBA" id="ARBA00022679"/>
    </source>
</evidence>
<keyword evidence="8 14" id="KW-0808">Transferase</keyword>
<evidence type="ECO:0000256" key="6">
    <source>
        <dbReference type="ARBA" id="ARBA00022519"/>
    </source>
</evidence>
<evidence type="ECO:0000256" key="1">
    <source>
        <dbReference type="ARBA" id="ARBA00004429"/>
    </source>
</evidence>
<evidence type="ECO:0000259" key="13">
    <source>
        <dbReference type="Pfam" id="PF13632"/>
    </source>
</evidence>
<evidence type="ECO:0000256" key="9">
    <source>
        <dbReference type="ARBA" id="ARBA00022692"/>
    </source>
</evidence>
<keyword evidence="11 12" id="KW-0472">Membrane</keyword>
<keyword evidence="7" id="KW-0328">Glycosyltransferase</keyword>
<dbReference type="SUPFAM" id="SSF53448">
    <property type="entry name" value="Nucleotide-diphospho-sugar transferases"/>
    <property type="match status" value="1"/>
</dbReference>
<dbReference type="CDD" id="cd04191">
    <property type="entry name" value="Glucan_BSP_MdoH"/>
    <property type="match status" value="1"/>
</dbReference>
<keyword evidence="10 12" id="KW-1133">Transmembrane helix</keyword>
<evidence type="ECO:0000256" key="3">
    <source>
        <dbReference type="ARBA" id="ARBA00009337"/>
    </source>
</evidence>
<feature type="transmembrane region" description="Helical" evidence="12">
    <location>
        <begin position="61"/>
        <end position="88"/>
    </location>
</feature>
<evidence type="ECO:0000256" key="2">
    <source>
        <dbReference type="ARBA" id="ARBA00005001"/>
    </source>
</evidence>
<comment type="subcellular location">
    <subcellularLocation>
        <location evidence="1">Cell inner membrane</location>
        <topology evidence="1">Multi-pass membrane protein</topology>
    </subcellularLocation>
</comment>
<dbReference type="EMBL" id="QFFI01000043">
    <property type="protein sequence ID" value="PWG61230.1"/>
    <property type="molecule type" value="Genomic_DNA"/>
</dbReference>
<accession>A0A2U2MWJ9</accession>
<feature type="transmembrane region" description="Helical" evidence="12">
    <location>
        <begin position="380"/>
        <end position="400"/>
    </location>
</feature>
<evidence type="ECO:0000256" key="5">
    <source>
        <dbReference type="ARBA" id="ARBA00022475"/>
    </source>
</evidence>
<feature type="transmembrane region" description="Helical" evidence="12">
    <location>
        <begin position="550"/>
        <end position="570"/>
    </location>
</feature>
<feature type="transmembrane region" description="Helical" evidence="12">
    <location>
        <begin position="478"/>
        <end position="504"/>
    </location>
</feature>
<keyword evidence="9 12" id="KW-0812">Transmembrane</keyword>
<keyword evidence="5" id="KW-1003">Cell membrane</keyword>
<evidence type="ECO:0000256" key="12">
    <source>
        <dbReference type="SAM" id="Phobius"/>
    </source>
</evidence>
<dbReference type="Pfam" id="PF13632">
    <property type="entry name" value="Glyco_trans_2_3"/>
    <property type="match status" value="1"/>
</dbReference>
<dbReference type="NCBIfam" id="NF003962">
    <property type="entry name" value="PRK05454.2-5"/>
    <property type="match status" value="1"/>
</dbReference>
<feature type="transmembrane region" description="Helical" evidence="12">
    <location>
        <begin position="259"/>
        <end position="276"/>
    </location>
</feature>
<dbReference type="OrthoDB" id="9775281at2"/>
<gene>
    <name evidence="14" type="ORF">DEM34_17545</name>
</gene>
<comment type="pathway">
    <text evidence="2">Glycan metabolism; osmoregulated periplasmic glucan (OPG) biosynthesis.</text>
</comment>
<keyword evidence="15" id="KW-1185">Reference proteome</keyword>
<dbReference type="GO" id="GO:0005886">
    <property type="term" value="C:plasma membrane"/>
    <property type="evidence" value="ECO:0007669"/>
    <property type="project" value="UniProtKB-SubCell"/>
</dbReference>
<evidence type="ECO:0000256" key="7">
    <source>
        <dbReference type="ARBA" id="ARBA00022676"/>
    </source>
</evidence>
<organism evidence="14 15">
    <name type="scientific">Sediminicurvatus halobius</name>
    <dbReference type="NCBI Taxonomy" id="2182432"/>
    <lineage>
        <taxon>Bacteria</taxon>
        <taxon>Pseudomonadati</taxon>
        <taxon>Pseudomonadota</taxon>
        <taxon>Gammaproteobacteria</taxon>
        <taxon>Chromatiales</taxon>
        <taxon>Ectothiorhodospiraceae</taxon>
        <taxon>Sediminicurvatus</taxon>
    </lineage>
</organism>
<evidence type="ECO:0000256" key="4">
    <source>
        <dbReference type="ARBA" id="ARBA00020585"/>
    </source>
</evidence>
<evidence type="ECO:0000256" key="11">
    <source>
        <dbReference type="ARBA" id="ARBA00023136"/>
    </source>
</evidence>
<protein>
    <recommendedName>
        <fullName evidence="4">Glucans biosynthesis glucosyltransferase H</fullName>
    </recommendedName>
</protein>
<feature type="domain" description="Glycosyltransferase 2-like" evidence="13">
    <location>
        <begin position="210"/>
        <end position="403"/>
    </location>
</feature>
<evidence type="ECO:0000313" key="14">
    <source>
        <dbReference type="EMBL" id="PWG61230.1"/>
    </source>
</evidence>
<dbReference type="AlphaFoldDB" id="A0A2U2MWJ9"/>
<feature type="transmembrane region" description="Helical" evidence="12">
    <location>
        <begin position="435"/>
        <end position="458"/>
    </location>
</feature>
<feature type="transmembrane region" description="Helical" evidence="12">
    <location>
        <begin position="28"/>
        <end position="49"/>
    </location>
</feature>
<dbReference type="InterPro" id="IPR029044">
    <property type="entry name" value="Nucleotide-diphossugar_trans"/>
</dbReference>
<dbReference type="InterPro" id="IPR001173">
    <property type="entry name" value="Glyco_trans_2-like"/>
</dbReference>
<dbReference type="PANTHER" id="PTHR43867">
    <property type="entry name" value="CELLULOSE SYNTHASE CATALYTIC SUBUNIT A [UDP-FORMING]"/>
    <property type="match status" value="1"/>
</dbReference>
<comment type="similarity">
    <text evidence="3">Belongs to the glycosyltransferase 2 family. OpgH subfamily.</text>
</comment>
<keyword evidence="6" id="KW-0997">Cell inner membrane</keyword>
<dbReference type="Proteomes" id="UP000245474">
    <property type="component" value="Unassembled WGS sequence"/>
</dbReference>
<sequence length="658" mass="72448">MHTNHSLADPLWPIHTGLEVPLPRLRRLAFFSACLGLTAYLVALMFGVLAANGLSPLEGVILALFTVTSGWIAVAFCTAATGAALLALGRDPLSLRPAPARAPADLPITTRTAIVMPVHNEDVTRVIAGFEAVYRDLQRTGEGSAFDFYLLSDSTDEAIATEEAQAWAALCRRLQGCSGQYYRRRTRNEGRKAGNIAEFCRRWGERYEYLVVLDADSLMSGRTLTTLVRTMQVNPTAGILQTVPQPVGQRTPFARMQQFAAALYAPMLATGMSFWQTDTANYWGHNAILRTRPFMDHCGLPVLSGRPPLGGEILSHDFVEAALMRRGGWYVYLLPEIGGSYEELPGNVLDHAKRDRRWAEGNLQHLRLLAAYGLHTLNRLYFLMGALAYGCSFLWLALLLTSTADALQRALRTEHYFVDGYQLFPRWPVTRGDEILWLLGIVVAMLVLPKVLGVALTLGRRASRLAFGGAPPLLAGAVLELVFSVVLAPVMMTFHAWFVACVLCGRRVSWNPQNRCGRTVPWSEALRHTVLATAAGVFWGGFTLALATRFFWALTPVLVGLVLAAPLVVLTSQPRLGERLLRLGLFVIPAERQPPAVLADLEQGLATRATERMAADYAVLRLPLERPRPMPAQSLAPPLGPTGCHPRERMAHGLHRIR</sequence>
<evidence type="ECO:0000313" key="15">
    <source>
        <dbReference type="Proteomes" id="UP000245474"/>
    </source>
</evidence>
<dbReference type="NCBIfam" id="NF003958">
    <property type="entry name" value="PRK05454.2-1"/>
    <property type="match status" value="1"/>
</dbReference>
<feature type="transmembrane region" description="Helical" evidence="12">
    <location>
        <begin position="525"/>
        <end position="544"/>
    </location>
</feature>
<dbReference type="PANTHER" id="PTHR43867:SF5">
    <property type="entry name" value="GLUCANS BIOSYNTHESIS GLUCOSYLTRANSFERASE H"/>
    <property type="match status" value="1"/>
</dbReference>
<evidence type="ECO:0000256" key="10">
    <source>
        <dbReference type="ARBA" id="ARBA00022989"/>
    </source>
</evidence>
<proteinExistence type="inferred from homology"/>
<dbReference type="Gene3D" id="3.90.550.10">
    <property type="entry name" value="Spore Coat Polysaccharide Biosynthesis Protein SpsA, Chain A"/>
    <property type="match status" value="1"/>
</dbReference>